<comment type="caution">
    <text evidence="1">The sequence shown here is derived from an EMBL/GenBank/DDBJ whole genome shotgun (WGS) entry which is preliminary data.</text>
</comment>
<organism evidence="1 2">
    <name type="scientific">Bacillus thuringiensis</name>
    <dbReference type="NCBI Taxonomy" id="1428"/>
    <lineage>
        <taxon>Bacteria</taxon>
        <taxon>Bacillati</taxon>
        <taxon>Bacillota</taxon>
        <taxon>Bacilli</taxon>
        <taxon>Bacillales</taxon>
        <taxon>Bacillaceae</taxon>
        <taxon>Bacillus</taxon>
        <taxon>Bacillus cereus group</taxon>
    </lineage>
</organism>
<sequence length="67" mass="8127">MITKQQYEELRGLKGYSIKNILKDPNINISKEELRYLRCMWYGDLSRDPFFVPYYMRQVVSYVAKQV</sequence>
<evidence type="ECO:0000313" key="1">
    <source>
        <dbReference type="EMBL" id="PFT50879.1"/>
    </source>
</evidence>
<dbReference type="AlphaFoldDB" id="A0A9X7ASI8"/>
<protein>
    <submittedName>
        <fullName evidence="1">Uncharacterized protein</fullName>
    </submittedName>
</protein>
<dbReference type="EMBL" id="NVCO01000007">
    <property type="protein sequence ID" value="PFT50879.1"/>
    <property type="molecule type" value="Genomic_DNA"/>
</dbReference>
<name>A0A9X7ASI8_BACTU</name>
<gene>
    <name evidence="1" type="ORF">COK72_02400</name>
</gene>
<reference evidence="1 2" key="1">
    <citation type="submission" date="2017-09" db="EMBL/GenBank/DDBJ databases">
        <title>Large-scale bioinformatics analysis of Bacillus genomes uncovers conserved roles of natural products in bacterial physiology.</title>
        <authorList>
            <consortium name="Agbiome Team Llc"/>
            <person name="Bleich R.M."/>
            <person name="Grubbs K.J."/>
            <person name="Santa Maria K.C."/>
            <person name="Allen S.E."/>
            <person name="Farag S."/>
            <person name="Shank E.A."/>
            <person name="Bowers A."/>
        </authorList>
    </citation>
    <scope>NUCLEOTIDE SEQUENCE [LARGE SCALE GENOMIC DNA]</scope>
    <source>
        <strain evidence="1 2">AFS065400</strain>
    </source>
</reference>
<proteinExistence type="predicted"/>
<dbReference type="Proteomes" id="UP000226106">
    <property type="component" value="Unassembled WGS sequence"/>
</dbReference>
<evidence type="ECO:0000313" key="2">
    <source>
        <dbReference type="Proteomes" id="UP000226106"/>
    </source>
</evidence>
<accession>A0A9X7ASI8</accession>
<dbReference type="RefSeq" id="WP_098640159.1">
    <property type="nucleotide sequence ID" value="NZ_NVCO01000007.1"/>
</dbReference>